<reference evidence="1 2" key="1">
    <citation type="submission" date="2018-04" db="EMBL/GenBank/DDBJ databases">
        <title>Genomic Encyclopedia of Archaeal and Bacterial Type Strains, Phase II (KMG-II): from individual species to whole genera.</title>
        <authorList>
            <person name="Goeker M."/>
        </authorList>
    </citation>
    <scope>NUCLEOTIDE SEQUENCE [LARGE SCALE GENOMIC DNA]</scope>
    <source>
        <strain evidence="1 2">DSM 100162</strain>
    </source>
</reference>
<evidence type="ECO:0008006" key="3">
    <source>
        <dbReference type="Google" id="ProtNLM"/>
    </source>
</evidence>
<comment type="caution">
    <text evidence="1">The sequence shown here is derived from an EMBL/GenBank/DDBJ whole genome shotgun (WGS) entry which is preliminary data.</text>
</comment>
<dbReference type="AlphaFoldDB" id="A0A2T5YHP2"/>
<name>A0A2T5YHP2_9BACT</name>
<organism evidence="1 2">
    <name type="scientific">Pontibacter mucosus</name>
    <dbReference type="NCBI Taxonomy" id="1649266"/>
    <lineage>
        <taxon>Bacteria</taxon>
        <taxon>Pseudomonadati</taxon>
        <taxon>Bacteroidota</taxon>
        <taxon>Cytophagia</taxon>
        <taxon>Cytophagales</taxon>
        <taxon>Hymenobacteraceae</taxon>
        <taxon>Pontibacter</taxon>
    </lineage>
</organism>
<protein>
    <recommendedName>
        <fullName evidence="3">Viral A-type inclusion protein</fullName>
    </recommendedName>
</protein>
<evidence type="ECO:0000313" key="2">
    <source>
        <dbReference type="Proteomes" id="UP000244225"/>
    </source>
</evidence>
<accession>A0A2T5YHP2</accession>
<dbReference type="EMBL" id="QBKI01000005">
    <property type="protein sequence ID" value="PTX18830.1"/>
    <property type="molecule type" value="Genomic_DNA"/>
</dbReference>
<keyword evidence="2" id="KW-1185">Reference proteome</keyword>
<dbReference type="Proteomes" id="UP000244225">
    <property type="component" value="Unassembled WGS sequence"/>
</dbReference>
<proteinExistence type="predicted"/>
<sequence>MSSKLFPFQIILRTYGNGHTLKDKFTMKKYLILLALPLVLFSACQGGSSPETEKTELEAKVLHIHDEAMARMGEILKLRRSLRSVRDTLQAQQADTASLRVLEQEISGLEQADEAMRQWMRAYSSPDTLQHEQAMQYLQTELKKIERVQTIMDSTISAAQETAKKYEQEK</sequence>
<gene>
    <name evidence="1" type="ORF">C8N40_105119</name>
</gene>
<evidence type="ECO:0000313" key="1">
    <source>
        <dbReference type="EMBL" id="PTX18830.1"/>
    </source>
</evidence>